<sequence length="117" mass="13291">THEFANKVDELKALFGHVLRASRVQVLKDNLDDLQWTREEDREVETVDPQFVLGSLLLEGLDLKILGGTIGLDVILVKRHSFPSMEKVRPVDSLYELPYFLATKEKEVLNLAYPSLG</sequence>
<name>A0A699KYG1_TANCI</name>
<feature type="non-terminal residue" evidence="1">
    <location>
        <position position="1"/>
    </location>
</feature>
<evidence type="ECO:0000313" key="1">
    <source>
        <dbReference type="EMBL" id="GFB08551.1"/>
    </source>
</evidence>
<dbReference type="AlphaFoldDB" id="A0A699KYG1"/>
<gene>
    <name evidence="1" type="ORF">Tci_680522</name>
</gene>
<protein>
    <submittedName>
        <fullName evidence="1">Uncharacterized protein</fullName>
    </submittedName>
</protein>
<reference evidence="1" key="1">
    <citation type="journal article" date="2019" name="Sci. Rep.">
        <title>Draft genome of Tanacetum cinerariifolium, the natural source of mosquito coil.</title>
        <authorList>
            <person name="Yamashiro T."/>
            <person name="Shiraishi A."/>
            <person name="Satake H."/>
            <person name="Nakayama K."/>
        </authorList>
    </citation>
    <scope>NUCLEOTIDE SEQUENCE</scope>
</reference>
<proteinExistence type="predicted"/>
<organism evidence="1">
    <name type="scientific">Tanacetum cinerariifolium</name>
    <name type="common">Dalmatian daisy</name>
    <name type="synonym">Chrysanthemum cinerariifolium</name>
    <dbReference type="NCBI Taxonomy" id="118510"/>
    <lineage>
        <taxon>Eukaryota</taxon>
        <taxon>Viridiplantae</taxon>
        <taxon>Streptophyta</taxon>
        <taxon>Embryophyta</taxon>
        <taxon>Tracheophyta</taxon>
        <taxon>Spermatophyta</taxon>
        <taxon>Magnoliopsida</taxon>
        <taxon>eudicotyledons</taxon>
        <taxon>Gunneridae</taxon>
        <taxon>Pentapetalae</taxon>
        <taxon>asterids</taxon>
        <taxon>campanulids</taxon>
        <taxon>Asterales</taxon>
        <taxon>Asteraceae</taxon>
        <taxon>Asteroideae</taxon>
        <taxon>Anthemideae</taxon>
        <taxon>Anthemidinae</taxon>
        <taxon>Tanacetum</taxon>
    </lineage>
</organism>
<accession>A0A699KYG1</accession>
<dbReference type="EMBL" id="BKCJ010548865">
    <property type="protein sequence ID" value="GFB08551.1"/>
    <property type="molecule type" value="Genomic_DNA"/>
</dbReference>
<comment type="caution">
    <text evidence="1">The sequence shown here is derived from an EMBL/GenBank/DDBJ whole genome shotgun (WGS) entry which is preliminary data.</text>
</comment>